<organism evidence="2">
    <name type="scientific">freshwater metagenome</name>
    <dbReference type="NCBI Taxonomy" id="449393"/>
    <lineage>
        <taxon>unclassified sequences</taxon>
        <taxon>metagenomes</taxon>
        <taxon>ecological metagenomes</taxon>
    </lineage>
</organism>
<feature type="transmembrane region" description="Helical" evidence="1">
    <location>
        <begin position="113"/>
        <end position="132"/>
    </location>
</feature>
<gene>
    <name evidence="2" type="ORF">UFOPK3401_00648</name>
</gene>
<accession>A0A6J7DB81</accession>
<feature type="transmembrane region" description="Helical" evidence="1">
    <location>
        <begin position="83"/>
        <end position="101"/>
    </location>
</feature>
<keyword evidence="1" id="KW-0812">Transmembrane</keyword>
<sequence length="254" mass="25929">MTAALAYIVGGAVLALAGLAGAGPTALAFVFALVILRLLIPRVFVDTFDELTLSVFLYSGLAALAGTLLAAQYGSGEAGSANYLAPIVGLIVFVSVCVQLIGLGKQGNVVRTLSTVVSLSVIGAAGTLWVPLSRASFLRLPLLAGLALIISGLVISRYEADFSNWRSKVRAGLELLLAPLVALLVARFVLDSVNLLLAFSTGVVVALCSLTSLLLVRTRDFSGGLDASSALVAVVLAVFLSAGPVFAVASIVVG</sequence>
<evidence type="ECO:0000313" key="2">
    <source>
        <dbReference type="EMBL" id="CAB4868242.1"/>
    </source>
</evidence>
<feature type="transmembrane region" description="Helical" evidence="1">
    <location>
        <begin position="51"/>
        <end position="71"/>
    </location>
</feature>
<keyword evidence="1" id="KW-1133">Transmembrane helix</keyword>
<feature type="transmembrane region" description="Helical" evidence="1">
    <location>
        <begin position="171"/>
        <end position="190"/>
    </location>
</feature>
<evidence type="ECO:0000256" key="1">
    <source>
        <dbReference type="SAM" id="Phobius"/>
    </source>
</evidence>
<dbReference type="EMBL" id="CAFBLM010000022">
    <property type="protein sequence ID" value="CAB4868242.1"/>
    <property type="molecule type" value="Genomic_DNA"/>
</dbReference>
<protein>
    <submittedName>
        <fullName evidence="2">Unannotated protein</fullName>
    </submittedName>
</protein>
<proteinExistence type="predicted"/>
<feature type="transmembrane region" description="Helical" evidence="1">
    <location>
        <begin position="196"/>
        <end position="216"/>
    </location>
</feature>
<name>A0A6J7DB81_9ZZZZ</name>
<reference evidence="2" key="1">
    <citation type="submission" date="2020-05" db="EMBL/GenBank/DDBJ databases">
        <authorList>
            <person name="Chiriac C."/>
            <person name="Salcher M."/>
            <person name="Ghai R."/>
            <person name="Kavagutti S V."/>
        </authorList>
    </citation>
    <scope>NUCLEOTIDE SEQUENCE</scope>
</reference>
<feature type="transmembrane region" description="Helical" evidence="1">
    <location>
        <begin position="6"/>
        <end position="39"/>
    </location>
</feature>
<keyword evidence="1" id="KW-0472">Membrane</keyword>
<feature type="transmembrane region" description="Helical" evidence="1">
    <location>
        <begin position="228"/>
        <end position="253"/>
    </location>
</feature>
<dbReference type="AlphaFoldDB" id="A0A6J7DB81"/>
<feature type="transmembrane region" description="Helical" evidence="1">
    <location>
        <begin position="138"/>
        <end position="159"/>
    </location>
</feature>